<comment type="caution">
    <text evidence="2">The sequence shown here is derived from an EMBL/GenBank/DDBJ whole genome shotgun (WGS) entry which is preliminary data.</text>
</comment>
<dbReference type="Proteomes" id="UP000828390">
    <property type="component" value="Unassembled WGS sequence"/>
</dbReference>
<dbReference type="Pfam" id="PF04818">
    <property type="entry name" value="CID"/>
    <property type="match status" value="1"/>
</dbReference>
<dbReference type="AlphaFoldDB" id="A0A9D4EAW3"/>
<dbReference type="InterPro" id="IPR008942">
    <property type="entry name" value="ENTH_VHS"/>
</dbReference>
<dbReference type="InterPro" id="IPR006569">
    <property type="entry name" value="CID_dom"/>
</dbReference>
<reference evidence="2" key="1">
    <citation type="journal article" date="2019" name="bioRxiv">
        <title>The Genome of the Zebra Mussel, Dreissena polymorpha: A Resource for Invasive Species Research.</title>
        <authorList>
            <person name="McCartney M.A."/>
            <person name="Auch B."/>
            <person name="Kono T."/>
            <person name="Mallez S."/>
            <person name="Zhang Y."/>
            <person name="Obille A."/>
            <person name="Becker A."/>
            <person name="Abrahante J.E."/>
            <person name="Garbe J."/>
            <person name="Badalamenti J.P."/>
            <person name="Herman A."/>
            <person name="Mangelson H."/>
            <person name="Liachko I."/>
            <person name="Sullivan S."/>
            <person name="Sone E.D."/>
            <person name="Koren S."/>
            <person name="Silverstein K.A.T."/>
            <person name="Beckman K.B."/>
            <person name="Gohl D.M."/>
        </authorList>
    </citation>
    <scope>NUCLEOTIDE SEQUENCE</scope>
    <source>
        <strain evidence="2">Duluth1</strain>
        <tissue evidence="2">Whole animal</tissue>
    </source>
</reference>
<dbReference type="EMBL" id="JAIWYP010000009">
    <property type="protein sequence ID" value="KAH3775948.1"/>
    <property type="molecule type" value="Genomic_DNA"/>
</dbReference>
<reference evidence="2" key="2">
    <citation type="submission" date="2020-11" db="EMBL/GenBank/DDBJ databases">
        <authorList>
            <person name="McCartney M.A."/>
            <person name="Auch B."/>
            <person name="Kono T."/>
            <person name="Mallez S."/>
            <person name="Becker A."/>
            <person name="Gohl D.M."/>
            <person name="Silverstein K.A.T."/>
            <person name="Koren S."/>
            <person name="Bechman K.B."/>
            <person name="Herman A."/>
            <person name="Abrahante J.E."/>
            <person name="Garbe J."/>
        </authorList>
    </citation>
    <scope>NUCLEOTIDE SEQUENCE</scope>
    <source>
        <strain evidence="2">Duluth1</strain>
        <tissue evidence="2">Whole animal</tissue>
    </source>
</reference>
<dbReference type="PROSITE" id="PS51391">
    <property type="entry name" value="CID"/>
    <property type="match status" value="1"/>
</dbReference>
<protein>
    <recommendedName>
        <fullName evidence="1">CID domain-containing protein</fullName>
    </recommendedName>
</protein>
<organism evidence="2 3">
    <name type="scientific">Dreissena polymorpha</name>
    <name type="common">Zebra mussel</name>
    <name type="synonym">Mytilus polymorpha</name>
    <dbReference type="NCBI Taxonomy" id="45954"/>
    <lineage>
        <taxon>Eukaryota</taxon>
        <taxon>Metazoa</taxon>
        <taxon>Spiralia</taxon>
        <taxon>Lophotrochozoa</taxon>
        <taxon>Mollusca</taxon>
        <taxon>Bivalvia</taxon>
        <taxon>Autobranchia</taxon>
        <taxon>Heteroconchia</taxon>
        <taxon>Euheterodonta</taxon>
        <taxon>Imparidentia</taxon>
        <taxon>Neoheterodontei</taxon>
        <taxon>Myida</taxon>
        <taxon>Dreissenoidea</taxon>
        <taxon>Dreissenidae</taxon>
        <taxon>Dreissena</taxon>
    </lineage>
</organism>
<evidence type="ECO:0000313" key="2">
    <source>
        <dbReference type="EMBL" id="KAH3775948.1"/>
    </source>
</evidence>
<proteinExistence type="predicted"/>
<sequence length="52" mass="6302">MCFFYRDAGDKQKQSLDRILNIWEERGVYTKDFMKNLKDNLGNKIDVTFWLP</sequence>
<feature type="domain" description="CID" evidence="1">
    <location>
        <begin position="1"/>
        <end position="45"/>
    </location>
</feature>
<name>A0A9D4EAW3_DREPO</name>
<evidence type="ECO:0000259" key="1">
    <source>
        <dbReference type="PROSITE" id="PS51391"/>
    </source>
</evidence>
<accession>A0A9D4EAW3</accession>
<dbReference type="Gene3D" id="1.25.40.90">
    <property type="match status" value="1"/>
</dbReference>
<evidence type="ECO:0000313" key="3">
    <source>
        <dbReference type="Proteomes" id="UP000828390"/>
    </source>
</evidence>
<gene>
    <name evidence="2" type="ORF">DPMN_177357</name>
</gene>
<keyword evidence="3" id="KW-1185">Reference proteome</keyword>